<dbReference type="CDD" id="cd18882">
    <property type="entry name" value="NUDIX_Hydrolase"/>
    <property type="match status" value="1"/>
</dbReference>
<keyword evidence="4" id="KW-0235">DNA replication</keyword>
<dbReference type="EC" id="3.6.1.55" evidence="11"/>
<comment type="cofactor">
    <cofactor evidence="1">
        <name>Mg(2+)</name>
        <dbReference type="ChEBI" id="CHEBI:18420"/>
    </cofactor>
</comment>
<feature type="domain" description="Nudix hydrolase" evidence="12">
    <location>
        <begin position="1"/>
        <end position="128"/>
    </location>
</feature>
<dbReference type="InterPro" id="IPR047127">
    <property type="entry name" value="MutT-like"/>
</dbReference>
<dbReference type="GO" id="GO:0046872">
    <property type="term" value="F:metal ion binding"/>
    <property type="evidence" value="ECO:0007669"/>
    <property type="project" value="UniProtKB-KW"/>
</dbReference>
<evidence type="ECO:0000256" key="3">
    <source>
        <dbReference type="ARBA" id="ARBA00022457"/>
    </source>
</evidence>
<sequence>MLEVSKAIIYHRNDYLLQLRDHTPGIVYAGVWSFFGGAIEAGETPWQALQRELTEELEWQPDTGVYLYDWVNPEHPCRIHFFTVPFTGERSALVLHEGQDLGWFNLDEVAHHSQMAPHVMQHLKCAHNHLSDSEISLTADVSLR</sequence>
<dbReference type="InterPro" id="IPR000086">
    <property type="entry name" value="NUDIX_hydrolase_dom"/>
</dbReference>
<evidence type="ECO:0000256" key="10">
    <source>
        <dbReference type="ARBA" id="ARBA00035861"/>
    </source>
</evidence>
<dbReference type="SUPFAM" id="SSF55811">
    <property type="entry name" value="Nudix"/>
    <property type="match status" value="1"/>
</dbReference>
<keyword evidence="8" id="KW-0460">Magnesium</keyword>
<evidence type="ECO:0000256" key="4">
    <source>
        <dbReference type="ARBA" id="ARBA00022705"/>
    </source>
</evidence>
<dbReference type="Gene3D" id="3.90.79.10">
    <property type="entry name" value="Nucleoside Triphosphate Pyrophosphohydrolase"/>
    <property type="match status" value="1"/>
</dbReference>
<dbReference type="Pfam" id="PF00293">
    <property type="entry name" value="NUDIX"/>
    <property type="match status" value="1"/>
</dbReference>
<keyword evidence="9" id="KW-0234">DNA repair</keyword>
<accession>A0A382PT37</accession>
<comment type="similarity">
    <text evidence="2">Belongs to the Nudix hydrolase family.</text>
</comment>
<dbReference type="GO" id="GO:0035539">
    <property type="term" value="F:8-oxo-7,8-dihydrodeoxyguanosine triphosphate pyrophosphatase activity"/>
    <property type="evidence" value="ECO:0007669"/>
    <property type="project" value="UniProtKB-EC"/>
</dbReference>
<keyword evidence="6" id="KW-0227">DNA damage</keyword>
<evidence type="ECO:0000256" key="2">
    <source>
        <dbReference type="ARBA" id="ARBA00005582"/>
    </source>
</evidence>
<dbReference type="PANTHER" id="PTHR47707">
    <property type="entry name" value="8-OXO-DGTP DIPHOSPHATASE"/>
    <property type="match status" value="1"/>
</dbReference>
<evidence type="ECO:0000256" key="6">
    <source>
        <dbReference type="ARBA" id="ARBA00022763"/>
    </source>
</evidence>
<dbReference type="GO" id="GO:0044715">
    <property type="term" value="F:8-oxo-dGDP phosphatase activity"/>
    <property type="evidence" value="ECO:0007669"/>
    <property type="project" value="TreeGrafter"/>
</dbReference>
<name>A0A382PT37_9ZZZZ</name>
<keyword evidence="5" id="KW-0479">Metal-binding</keyword>
<dbReference type="GO" id="GO:0008413">
    <property type="term" value="F:8-oxo-7,8-dihydroguanosine triphosphate pyrophosphatase activity"/>
    <property type="evidence" value="ECO:0007669"/>
    <property type="project" value="TreeGrafter"/>
</dbReference>
<evidence type="ECO:0000256" key="9">
    <source>
        <dbReference type="ARBA" id="ARBA00023204"/>
    </source>
</evidence>
<organism evidence="13">
    <name type="scientific">marine metagenome</name>
    <dbReference type="NCBI Taxonomy" id="408172"/>
    <lineage>
        <taxon>unclassified sequences</taxon>
        <taxon>metagenomes</taxon>
        <taxon>ecological metagenomes</taxon>
    </lineage>
</organism>
<evidence type="ECO:0000256" key="11">
    <source>
        <dbReference type="ARBA" id="ARBA00038905"/>
    </source>
</evidence>
<protein>
    <recommendedName>
        <fullName evidence="11">8-oxo-dGTP diphosphatase</fullName>
        <ecNumber evidence="11">3.6.1.55</ecNumber>
    </recommendedName>
</protein>
<evidence type="ECO:0000313" key="13">
    <source>
        <dbReference type="EMBL" id="SVC75161.1"/>
    </source>
</evidence>
<dbReference type="EMBL" id="UINC01108796">
    <property type="protein sequence ID" value="SVC75161.1"/>
    <property type="molecule type" value="Genomic_DNA"/>
</dbReference>
<evidence type="ECO:0000256" key="5">
    <source>
        <dbReference type="ARBA" id="ARBA00022723"/>
    </source>
</evidence>
<evidence type="ECO:0000256" key="1">
    <source>
        <dbReference type="ARBA" id="ARBA00001946"/>
    </source>
</evidence>
<dbReference type="GO" id="GO:0044716">
    <property type="term" value="F:8-oxo-GDP phosphatase activity"/>
    <property type="evidence" value="ECO:0007669"/>
    <property type="project" value="TreeGrafter"/>
</dbReference>
<dbReference type="PANTHER" id="PTHR47707:SF1">
    <property type="entry name" value="NUDIX HYDROLASE FAMILY PROTEIN"/>
    <property type="match status" value="1"/>
</dbReference>
<reference evidence="13" key="1">
    <citation type="submission" date="2018-05" db="EMBL/GenBank/DDBJ databases">
        <authorList>
            <person name="Lanie J.A."/>
            <person name="Ng W.-L."/>
            <person name="Kazmierczak K.M."/>
            <person name="Andrzejewski T.M."/>
            <person name="Davidsen T.M."/>
            <person name="Wayne K.J."/>
            <person name="Tettelin H."/>
            <person name="Glass J.I."/>
            <person name="Rusch D."/>
            <person name="Podicherti R."/>
            <person name="Tsui H.-C.T."/>
            <person name="Winkler M.E."/>
        </authorList>
    </citation>
    <scope>NUCLEOTIDE SEQUENCE</scope>
</reference>
<dbReference type="PROSITE" id="PS51462">
    <property type="entry name" value="NUDIX"/>
    <property type="match status" value="1"/>
</dbReference>
<comment type="catalytic activity">
    <reaction evidence="10">
        <text>8-oxo-dGTP + H2O = 8-oxo-dGMP + diphosphate + H(+)</text>
        <dbReference type="Rhea" id="RHEA:31575"/>
        <dbReference type="ChEBI" id="CHEBI:15377"/>
        <dbReference type="ChEBI" id="CHEBI:15378"/>
        <dbReference type="ChEBI" id="CHEBI:33019"/>
        <dbReference type="ChEBI" id="CHEBI:63224"/>
        <dbReference type="ChEBI" id="CHEBI:77896"/>
        <dbReference type="EC" id="3.6.1.55"/>
    </reaction>
</comment>
<dbReference type="GO" id="GO:0006281">
    <property type="term" value="P:DNA repair"/>
    <property type="evidence" value="ECO:0007669"/>
    <property type="project" value="UniProtKB-KW"/>
</dbReference>
<gene>
    <name evidence="13" type="ORF">METZ01_LOCUS328015</name>
</gene>
<dbReference type="AlphaFoldDB" id="A0A382PT37"/>
<evidence type="ECO:0000259" key="12">
    <source>
        <dbReference type="PROSITE" id="PS51462"/>
    </source>
</evidence>
<dbReference type="InterPro" id="IPR015797">
    <property type="entry name" value="NUDIX_hydrolase-like_dom_sf"/>
</dbReference>
<proteinExistence type="inferred from homology"/>
<keyword evidence="7" id="KW-0378">Hydrolase</keyword>
<evidence type="ECO:0000256" key="7">
    <source>
        <dbReference type="ARBA" id="ARBA00022801"/>
    </source>
</evidence>
<keyword evidence="3" id="KW-0515">Mutator protein</keyword>
<dbReference type="GO" id="GO:0006260">
    <property type="term" value="P:DNA replication"/>
    <property type="evidence" value="ECO:0007669"/>
    <property type="project" value="UniProtKB-KW"/>
</dbReference>
<evidence type="ECO:0000256" key="8">
    <source>
        <dbReference type="ARBA" id="ARBA00022842"/>
    </source>
</evidence>